<dbReference type="Gene3D" id="2.60.120.620">
    <property type="entry name" value="q2cbj1_9rhob like domain"/>
    <property type="match status" value="1"/>
</dbReference>
<reference evidence="1 2" key="1">
    <citation type="submission" date="2023-04" db="EMBL/GenBank/DDBJ databases">
        <title>Forest soil microbial communities from Buena Vista Peninsula, Colon Province, Panama.</title>
        <authorList>
            <person name="Bouskill N."/>
        </authorList>
    </citation>
    <scope>NUCLEOTIDE SEQUENCE [LARGE SCALE GENOMIC DNA]</scope>
    <source>
        <strain evidence="1 2">AC80</strain>
    </source>
</reference>
<evidence type="ECO:0000313" key="1">
    <source>
        <dbReference type="EMBL" id="MDH6197900.1"/>
    </source>
</evidence>
<dbReference type="SUPFAM" id="SSF51197">
    <property type="entry name" value="Clavaminate synthase-like"/>
    <property type="match status" value="1"/>
</dbReference>
<dbReference type="EMBL" id="JARXVE010000008">
    <property type="protein sequence ID" value="MDH6197900.1"/>
    <property type="molecule type" value="Genomic_DNA"/>
</dbReference>
<gene>
    <name evidence="1" type="ORF">M2272_004556</name>
</gene>
<dbReference type="Proteomes" id="UP001160130">
    <property type="component" value="Unassembled WGS sequence"/>
</dbReference>
<name>A0ABT6L7E4_9MYCO</name>
<evidence type="ECO:0008006" key="3">
    <source>
        <dbReference type="Google" id="ProtNLM"/>
    </source>
</evidence>
<organism evidence="1 2">
    <name type="scientific">Mycolicibacterium frederiksbergense</name>
    <dbReference type="NCBI Taxonomy" id="117567"/>
    <lineage>
        <taxon>Bacteria</taxon>
        <taxon>Bacillati</taxon>
        <taxon>Actinomycetota</taxon>
        <taxon>Actinomycetes</taxon>
        <taxon>Mycobacteriales</taxon>
        <taxon>Mycobacteriaceae</taxon>
        <taxon>Mycolicibacterium</taxon>
    </lineage>
</organism>
<keyword evidence="2" id="KW-1185">Reference proteome</keyword>
<accession>A0ABT6L7E4</accession>
<proteinExistence type="predicted"/>
<dbReference type="RefSeq" id="WP_280834490.1">
    <property type="nucleotide sequence ID" value="NZ_JARXVE010000008.1"/>
</dbReference>
<comment type="caution">
    <text evidence="1">The sequence shown here is derived from an EMBL/GenBank/DDBJ whole genome shotgun (WGS) entry which is preliminary data.</text>
</comment>
<protein>
    <recommendedName>
        <fullName evidence="3">Mitomycin antibiotics/polyketide fumonisin biosynthesis protein</fullName>
    </recommendedName>
</protein>
<evidence type="ECO:0000313" key="2">
    <source>
        <dbReference type="Proteomes" id="UP001160130"/>
    </source>
</evidence>
<sequence length="265" mass="28219">MVVRVVNVDTFTRDGFVKIEQAAPAEIADQARDVLWTQMGLSPDEPASWTRAVVWAADLTGAGPFRQLVGSAALTDALDQICGRGGWLPRGSVGNIPVRFPVHPPAEDRGWHIDLNTPAPGGGWVVSGRPHTVLLLTLLSQVGPDDAPTRIRVGSHRDVARVLGPDPVEFIESGALVDRASQTRPVAHATGRPGDMYVLHPFTVHAADIHRGSAPRFMSQAPVMLTEKLGPQGPAALAHVWDGLPPGQSLQAGSRHFEGLGDGVR</sequence>